<dbReference type="AlphaFoldDB" id="A0A1J6JZN9"/>
<evidence type="ECO:0000313" key="5">
    <source>
        <dbReference type="Proteomes" id="UP000187609"/>
    </source>
</evidence>
<dbReference type="Pfam" id="PF00098">
    <property type="entry name" value="zf-CCHC"/>
    <property type="match status" value="1"/>
</dbReference>
<evidence type="ECO:0000259" key="3">
    <source>
        <dbReference type="PROSITE" id="PS50158"/>
    </source>
</evidence>
<dbReference type="PROSITE" id="PS50158">
    <property type="entry name" value="ZF_CCHC"/>
    <property type="match status" value="1"/>
</dbReference>
<accession>A0A1J6JZN9</accession>
<gene>
    <name evidence="4" type="ORF">A4A49_59017</name>
</gene>
<sequence length="111" mass="12570">MSLEELANHLSVEQEFSMQDKPKEPSTQDGKINVVEHGESSKPHKGQYSDKKKPCDDGKKNEGFHGMCYECNKPGHKKRDCSMWKRKKSQGNQGASKDNFVAMISEINVIE</sequence>
<name>A0A1J6JZN9_NICAT</name>
<dbReference type="InterPro" id="IPR036875">
    <property type="entry name" value="Znf_CCHC_sf"/>
</dbReference>
<keyword evidence="1" id="KW-0479">Metal-binding</keyword>
<dbReference type="GO" id="GO:0008270">
    <property type="term" value="F:zinc ion binding"/>
    <property type="evidence" value="ECO:0007669"/>
    <property type="project" value="UniProtKB-KW"/>
</dbReference>
<feature type="region of interest" description="Disordered" evidence="2">
    <location>
        <begin position="1"/>
        <end position="59"/>
    </location>
</feature>
<feature type="compositionally biased region" description="Basic and acidic residues" evidence="2">
    <location>
        <begin position="34"/>
        <end position="59"/>
    </location>
</feature>
<dbReference type="InterPro" id="IPR001878">
    <property type="entry name" value="Znf_CCHC"/>
</dbReference>
<feature type="non-terminal residue" evidence="4">
    <location>
        <position position="111"/>
    </location>
</feature>
<keyword evidence="1" id="KW-0863">Zinc-finger</keyword>
<proteinExistence type="predicted"/>
<comment type="caution">
    <text evidence="4">The sequence shown here is derived from an EMBL/GenBank/DDBJ whole genome shotgun (WGS) entry which is preliminary data.</text>
</comment>
<organism evidence="4 5">
    <name type="scientific">Nicotiana attenuata</name>
    <name type="common">Coyote tobacco</name>
    <dbReference type="NCBI Taxonomy" id="49451"/>
    <lineage>
        <taxon>Eukaryota</taxon>
        <taxon>Viridiplantae</taxon>
        <taxon>Streptophyta</taxon>
        <taxon>Embryophyta</taxon>
        <taxon>Tracheophyta</taxon>
        <taxon>Spermatophyta</taxon>
        <taxon>Magnoliopsida</taxon>
        <taxon>eudicotyledons</taxon>
        <taxon>Gunneridae</taxon>
        <taxon>Pentapetalae</taxon>
        <taxon>asterids</taxon>
        <taxon>lamiids</taxon>
        <taxon>Solanales</taxon>
        <taxon>Solanaceae</taxon>
        <taxon>Nicotianoideae</taxon>
        <taxon>Nicotianeae</taxon>
        <taxon>Nicotiana</taxon>
    </lineage>
</organism>
<feature type="domain" description="CCHC-type" evidence="3">
    <location>
        <begin position="68"/>
        <end position="81"/>
    </location>
</feature>
<reference evidence="4" key="1">
    <citation type="submission" date="2016-11" db="EMBL/GenBank/DDBJ databases">
        <title>The genome of Nicotiana attenuata.</title>
        <authorList>
            <person name="Xu S."/>
            <person name="Brockmoeller T."/>
            <person name="Gaquerel E."/>
            <person name="Navarro A."/>
            <person name="Kuhl H."/>
            <person name="Gase K."/>
            <person name="Ling Z."/>
            <person name="Zhou W."/>
            <person name="Kreitzer C."/>
            <person name="Stanke M."/>
            <person name="Tang H."/>
            <person name="Lyons E."/>
            <person name="Pandey P."/>
            <person name="Pandey S.P."/>
            <person name="Timmermann B."/>
            <person name="Baldwin I.T."/>
        </authorList>
    </citation>
    <scope>NUCLEOTIDE SEQUENCE [LARGE SCALE GENOMIC DNA]</scope>
    <source>
        <strain evidence="4">UT</strain>
    </source>
</reference>
<dbReference type="SUPFAM" id="SSF57756">
    <property type="entry name" value="Retrovirus zinc finger-like domains"/>
    <property type="match status" value="1"/>
</dbReference>
<protein>
    <recommendedName>
        <fullName evidence="3">CCHC-type domain-containing protein</fullName>
    </recommendedName>
</protein>
<evidence type="ECO:0000256" key="2">
    <source>
        <dbReference type="SAM" id="MobiDB-lite"/>
    </source>
</evidence>
<evidence type="ECO:0000313" key="4">
    <source>
        <dbReference type="EMBL" id="OIT21908.1"/>
    </source>
</evidence>
<keyword evidence="5" id="KW-1185">Reference proteome</keyword>
<evidence type="ECO:0000256" key="1">
    <source>
        <dbReference type="PROSITE-ProRule" id="PRU00047"/>
    </source>
</evidence>
<keyword evidence="1" id="KW-0862">Zinc</keyword>
<dbReference type="EMBL" id="MJEQ01004006">
    <property type="protein sequence ID" value="OIT21908.1"/>
    <property type="molecule type" value="Genomic_DNA"/>
</dbReference>
<dbReference type="Gramene" id="OIT21908">
    <property type="protein sequence ID" value="OIT21908"/>
    <property type="gene ID" value="A4A49_59017"/>
</dbReference>
<dbReference type="Proteomes" id="UP000187609">
    <property type="component" value="Unassembled WGS sequence"/>
</dbReference>
<dbReference type="GO" id="GO:0003676">
    <property type="term" value="F:nucleic acid binding"/>
    <property type="evidence" value="ECO:0007669"/>
    <property type="project" value="InterPro"/>
</dbReference>